<evidence type="ECO:0000256" key="4">
    <source>
        <dbReference type="ARBA" id="ARBA00022692"/>
    </source>
</evidence>
<dbReference type="OrthoDB" id="9813426at2"/>
<comment type="subcellular location">
    <subcellularLocation>
        <location evidence="1 7">Cell membrane</location>
        <topology evidence="1 7">Multi-pass membrane protein</topology>
    </subcellularLocation>
</comment>
<gene>
    <name evidence="9" type="ORF">FMM05_18065</name>
</gene>
<evidence type="ECO:0000256" key="1">
    <source>
        <dbReference type="ARBA" id="ARBA00004651"/>
    </source>
</evidence>
<feature type="transmembrane region" description="Helical" evidence="7">
    <location>
        <begin position="162"/>
        <end position="185"/>
    </location>
</feature>
<evidence type="ECO:0000313" key="10">
    <source>
        <dbReference type="Proteomes" id="UP000320643"/>
    </source>
</evidence>
<dbReference type="PANTHER" id="PTHR30353">
    <property type="entry name" value="INNER MEMBRANE PROTEIN DEDA-RELATED"/>
    <property type="match status" value="1"/>
</dbReference>
<sequence length="248" mass="28041">MENGFDWMQLINPEFYINLQIGGVPVGIYVVLFIVFAETGLFAGFFLPGDSLLFLAGIYSTELVSTVLSFDGDFLNVTILALLVAASGVVGNTFGYWFGAKSGTYLYAKEDSFWFKKKYLIQSHEFFEKHGGRAIIFARFLPIIRTFAPIIAGVVKMEKKKFMLFNIISSLLWSFTLIFAGHYLYELFMNKFDIDLKKHIELIIIAIVLITTVPLVLNALKGNKVTEKEFEEEATDDDDNEKSGIFPN</sequence>
<protein>
    <submittedName>
        <fullName evidence="9">DedA family protein</fullName>
    </submittedName>
</protein>
<accession>A0A552UW22</accession>
<feature type="domain" description="VTT" evidence="8">
    <location>
        <begin position="72"/>
        <end position="182"/>
    </location>
</feature>
<evidence type="ECO:0000256" key="7">
    <source>
        <dbReference type="RuleBase" id="RU367016"/>
    </source>
</evidence>
<dbReference type="AlphaFoldDB" id="A0A552UW22"/>
<evidence type="ECO:0000313" key="9">
    <source>
        <dbReference type="EMBL" id="TRW22409.1"/>
    </source>
</evidence>
<dbReference type="InterPro" id="IPR032816">
    <property type="entry name" value="VTT_dom"/>
</dbReference>
<feature type="transmembrane region" description="Helical" evidence="7">
    <location>
        <begin position="200"/>
        <end position="220"/>
    </location>
</feature>
<feature type="transmembrane region" description="Helical" evidence="7">
    <location>
        <begin position="21"/>
        <end position="46"/>
    </location>
</feature>
<dbReference type="Proteomes" id="UP000320643">
    <property type="component" value="Unassembled WGS sequence"/>
</dbReference>
<proteinExistence type="inferred from homology"/>
<dbReference type="InterPro" id="IPR032818">
    <property type="entry name" value="DedA-like"/>
</dbReference>
<keyword evidence="3 7" id="KW-1003">Cell membrane</keyword>
<name>A0A552UW22_9FLAO</name>
<keyword evidence="5 7" id="KW-1133">Transmembrane helix</keyword>
<keyword evidence="10" id="KW-1185">Reference proteome</keyword>
<reference evidence="9 10" key="1">
    <citation type="submission" date="2019-07" db="EMBL/GenBank/DDBJ databases">
        <title>Flavobacterium sp. nov., isolated from glacier ice.</title>
        <authorList>
            <person name="Liu Q."/>
            <person name="Xin Y.-H."/>
        </authorList>
    </citation>
    <scope>NUCLEOTIDE SEQUENCE [LARGE SCALE GENOMIC DNA]</scope>
    <source>
        <strain evidence="9 10">ZT4R6</strain>
    </source>
</reference>
<keyword evidence="6 7" id="KW-0472">Membrane</keyword>
<dbReference type="PANTHER" id="PTHR30353:SF0">
    <property type="entry name" value="TRANSMEMBRANE PROTEIN"/>
    <property type="match status" value="1"/>
</dbReference>
<feature type="transmembrane region" description="Helical" evidence="7">
    <location>
        <begin position="77"/>
        <end position="98"/>
    </location>
</feature>
<dbReference type="GO" id="GO:0005886">
    <property type="term" value="C:plasma membrane"/>
    <property type="evidence" value="ECO:0007669"/>
    <property type="project" value="UniProtKB-SubCell"/>
</dbReference>
<feature type="transmembrane region" description="Helical" evidence="7">
    <location>
        <begin position="52"/>
        <end position="70"/>
    </location>
</feature>
<evidence type="ECO:0000256" key="3">
    <source>
        <dbReference type="ARBA" id="ARBA00022475"/>
    </source>
</evidence>
<comment type="similarity">
    <text evidence="2 7">Belongs to the DedA family.</text>
</comment>
<evidence type="ECO:0000256" key="2">
    <source>
        <dbReference type="ARBA" id="ARBA00010792"/>
    </source>
</evidence>
<organism evidence="9 10">
    <name type="scientific">Flavobacterium zepuense</name>
    <dbReference type="NCBI Taxonomy" id="2593302"/>
    <lineage>
        <taxon>Bacteria</taxon>
        <taxon>Pseudomonadati</taxon>
        <taxon>Bacteroidota</taxon>
        <taxon>Flavobacteriia</taxon>
        <taxon>Flavobacteriales</taxon>
        <taxon>Flavobacteriaceae</taxon>
        <taxon>Flavobacterium</taxon>
    </lineage>
</organism>
<comment type="caution">
    <text evidence="9">The sequence shown here is derived from an EMBL/GenBank/DDBJ whole genome shotgun (WGS) entry which is preliminary data.</text>
</comment>
<dbReference type="EMBL" id="VJVZ01000013">
    <property type="protein sequence ID" value="TRW22409.1"/>
    <property type="molecule type" value="Genomic_DNA"/>
</dbReference>
<evidence type="ECO:0000256" key="5">
    <source>
        <dbReference type="ARBA" id="ARBA00022989"/>
    </source>
</evidence>
<evidence type="ECO:0000256" key="6">
    <source>
        <dbReference type="ARBA" id="ARBA00023136"/>
    </source>
</evidence>
<evidence type="ECO:0000259" key="8">
    <source>
        <dbReference type="Pfam" id="PF09335"/>
    </source>
</evidence>
<dbReference type="RefSeq" id="WP_143374825.1">
    <property type="nucleotide sequence ID" value="NZ_VJVZ01000013.1"/>
</dbReference>
<dbReference type="Pfam" id="PF09335">
    <property type="entry name" value="VTT_dom"/>
    <property type="match status" value="1"/>
</dbReference>
<keyword evidence="4 7" id="KW-0812">Transmembrane</keyword>